<feature type="region of interest" description="Disordered" evidence="1">
    <location>
        <begin position="34"/>
        <end position="101"/>
    </location>
</feature>
<name>A0A1G1WD26_9BACT</name>
<evidence type="ECO:0000313" key="2">
    <source>
        <dbReference type="EMBL" id="OGY25390.1"/>
    </source>
</evidence>
<gene>
    <name evidence="2" type="ORF">A2Z24_00035</name>
</gene>
<feature type="compositionally biased region" description="Basic and acidic residues" evidence="1">
    <location>
        <begin position="152"/>
        <end position="173"/>
    </location>
</feature>
<organism evidence="2 3">
    <name type="scientific">Candidatus Woykebacteria bacterium RBG_16_44_10</name>
    <dbReference type="NCBI Taxonomy" id="1802597"/>
    <lineage>
        <taxon>Bacteria</taxon>
        <taxon>Candidatus Woykeibacteriota</taxon>
    </lineage>
</organism>
<reference evidence="2 3" key="1">
    <citation type="journal article" date="2016" name="Nat. Commun.">
        <title>Thousands of microbial genomes shed light on interconnected biogeochemical processes in an aquifer system.</title>
        <authorList>
            <person name="Anantharaman K."/>
            <person name="Brown C.T."/>
            <person name="Hug L.A."/>
            <person name="Sharon I."/>
            <person name="Castelle C.J."/>
            <person name="Probst A.J."/>
            <person name="Thomas B.C."/>
            <person name="Singh A."/>
            <person name="Wilkins M.J."/>
            <person name="Karaoz U."/>
            <person name="Brodie E.L."/>
            <person name="Williams K.H."/>
            <person name="Hubbard S.S."/>
            <person name="Banfield J.F."/>
        </authorList>
    </citation>
    <scope>NUCLEOTIDE SEQUENCE [LARGE SCALE GENOMIC DNA]</scope>
</reference>
<dbReference type="AlphaFoldDB" id="A0A1G1WD26"/>
<evidence type="ECO:0000313" key="3">
    <source>
        <dbReference type="Proteomes" id="UP000177588"/>
    </source>
</evidence>
<feature type="compositionally biased region" description="Polar residues" evidence="1">
    <location>
        <begin position="34"/>
        <end position="48"/>
    </location>
</feature>
<sequence length="173" mass="19017">MRLTILKSFPWKIVYIVAAALLLWSLVIFSSSGNTKQAKNTSGPNSSKFQEENQESQVNPTQPEVVNESENGVSSQESTSTKVHVSVNSNTTNGETTGQASVQITRDGQTQTFSDALDQCIADGDIRVRVDGTKIKCESDNGNLEINWRSDNNQDTKSESTFKQDVDIDKDSH</sequence>
<feature type="region of interest" description="Disordered" evidence="1">
    <location>
        <begin position="137"/>
        <end position="173"/>
    </location>
</feature>
<proteinExistence type="predicted"/>
<dbReference type="Proteomes" id="UP000177588">
    <property type="component" value="Unassembled WGS sequence"/>
</dbReference>
<accession>A0A1G1WD26</accession>
<comment type="caution">
    <text evidence="2">The sequence shown here is derived from an EMBL/GenBank/DDBJ whole genome shotgun (WGS) entry which is preliminary data.</text>
</comment>
<dbReference type="EMBL" id="MHCT01000030">
    <property type="protein sequence ID" value="OGY25390.1"/>
    <property type="molecule type" value="Genomic_DNA"/>
</dbReference>
<feature type="compositionally biased region" description="Polar residues" evidence="1">
    <location>
        <begin position="55"/>
        <end position="101"/>
    </location>
</feature>
<evidence type="ECO:0000256" key="1">
    <source>
        <dbReference type="SAM" id="MobiDB-lite"/>
    </source>
</evidence>
<feature type="compositionally biased region" description="Polar residues" evidence="1">
    <location>
        <begin position="140"/>
        <end position="151"/>
    </location>
</feature>
<protein>
    <submittedName>
        <fullName evidence="2">Uncharacterized protein</fullName>
    </submittedName>
</protein>